<evidence type="ECO:0000313" key="9">
    <source>
        <dbReference type="EMBL" id="MDT0551843.1"/>
    </source>
</evidence>
<comment type="caution">
    <text evidence="9">The sequence shown here is derived from an EMBL/GenBank/DDBJ whole genome shotgun (WGS) entry which is preliminary data.</text>
</comment>
<evidence type="ECO:0000256" key="5">
    <source>
        <dbReference type="ARBA" id="ARBA00022801"/>
    </source>
</evidence>
<dbReference type="InterPro" id="IPR000917">
    <property type="entry name" value="Sulfatase_N"/>
</dbReference>
<keyword evidence="3" id="KW-0479">Metal-binding</keyword>
<evidence type="ECO:0000256" key="7">
    <source>
        <dbReference type="SAM" id="SignalP"/>
    </source>
</evidence>
<dbReference type="SUPFAM" id="SSF53649">
    <property type="entry name" value="Alkaline phosphatase-like"/>
    <property type="match status" value="1"/>
</dbReference>
<feature type="domain" description="Sulfatase N-terminal" evidence="8">
    <location>
        <begin position="26"/>
        <end position="360"/>
    </location>
</feature>
<proteinExistence type="inferred from homology"/>
<comment type="cofactor">
    <cofactor evidence="1">
        <name>Ca(2+)</name>
        <dbReference type="ChEBI" id="CHEBI:29108"/>
    </cofactor>
</comment>
<organism evidence="9 10">
    <name type="scientific">Urechidicola vernalis</name>
    <dbReference type="NCBI Taxonomy" id="3075600"/>
    <lineage>
        <taxon>Bacteria</taxon>
        <taxon>Pseudomonadati</taxon>
        <taxon>Bacteroidota</taxon>
        <taxon>Flavobacteriia</taxon>
        <taxon>Flavobacteriales</taxon>
        <taxon>Flavobacteriaceae</taxon>
        <taxon>Urechidicola</taxon>
    </lineage>
</organism>
<dbReference type="Proteomes" id="UP001252186">
    <property type="component" value="Unassembled WGS sequence"/>
</dbReference>
<dbReference type="InterPro" id="IPR017850">
    <property type="entry name" value="Alkaline_phosphatase_core_sf"/>
</dbReference>
<evidence type="ECO:0000256" key="2">
    <source>
        <dbReference type="ARBA" id="ARBA00008779"/>
    </source>
</evidence>
<evidence type="ECO:0000313" key="10">
    <source>
        <dbReference type="Proteomes" id="UP001252186"/>
    </source>
</evidence>
<evidence type="ECO:0000256" key="1">
    <source>
        <dbReference type="ARBA" id="ARBA00001913"/>
    </source>
</evidence>
<evidence type="ECO:0000259" key="8">
    <source>
        <dbReference type="Pfam" id="PF00884"/>
    </source>
</evidence>
<keyword evidence="10" id="KW-1185">Reference proteome</keyword>
<evidence type="ECO:0000256" key="4">
    <source>
        <dbReference type="ARBA" id="ARBA00022729"/>
    </source>
</evidence>
<keyword evidence="5" id="KW-0378">Hydrolase</keyword>
<dbReference type="CDD" id="cd16030">
    <property type="entry name" value="iduronate-2-sulfatase"/>
    <property type="match status" value="1"/>
</dbReference>
<keyword evidence="6" id="KW-0106">Calcium</keyword>
<reference evidence="9 10" key="1">
    <citation type="submission" date="2023-09" db="EMBL/GenBank/DDBJ databases">
        <authorList>
            <person name="Rey-Velasco X."/>
        </authorList>
    </citation>
    <scope>NUCLEOTIDE SEQUENCE [LARGE SCALE GENOMIC DNA]</scope>
    <source>
        <strain evidence="9 10">P050</strain>
    </source>
</reference>
<feature type="chain" id="PRO_5047533575" evidence="7">
    <location>
        <begin position="22"/>
        <end position="475"/>
    </location>
</feature>
<name>A0ABU2Y0Z3_9FLAO</name>
<gene>
    <name evidence="9" type="ORF">RM519_01175</name>
</gene>
<dbReference type="Gene3D" id="3.40.720.10">
    <property type="entry name" value="Alkaline Phosphatase, subunit A"/>
    <property type="match status" value="1"/>
</dbReference>
<dbReference type="PANTHER" id="PTHR45953">
    <property type="entry name" value="IDURONATE 2-SULFATASE"/>
    <property type="match status" value="1"/>
</dbReference>
<evidence type="ECO:0000256" key="6">
    <source>
        <dbReference type="ARBA" id="ARBA00022837"/>
    </source>
</evidence>
<dbReference type="InterPro" id="IPR035874">
    <property type="entry name" value="IDS"/>
</dbReference>
<dbReference type="PANTHER" id="PTHR45953:SF1">
    <property type="entry name" value="IDURONATE 2-SULFATASE"/>
    <property type="match status" value="1"/>
</dbReference>
<dbReference type="Pfam" id="PF00884">
    <property type="entry name" value="Sulfatase"/>
    <property type="match status" value="1"/>
</dbReference>
<protein>
    <submittedName>
        <fullName evidence="9">Sulfatase</fullName>
    </submittedName>
</protein>
<dbReference type="RefSeq" id="WP_311591651.1">
    <property type="nucleotide sequence ID" value="NZ_JAVRHV010000001.1"/>
</dbReference>
<feature type="signal peptide" evidence="7">
    <location>
        <begin position="1"/>
        <end position="21"/>
    </location>
</feature>
<keyword evidence="4 7" id="KW-0732">Signal</keyword>
<sequence length="475" mass="54579">MCKNIKYIVCVLFLGTLSISAQEKQPNILFIAIDDMNDWTGFLGGHSEAITPNLDKIADKGINFANAHVSAPGCSPSRNSLLYGVEPFNSGLYPFYEHDIHKQLRKKYTTLPTLLKANGYNTFGSGKIHHGSSDDPNEWTDYYEPKNANKKFKDSEGYKRNAKHSFRPTLHPDEEHRDHQFANYGIEKLQEKHDKPFFLAVGIVKPHLPFDAPIRFFDKYPKEVDLENFKEDDLSDIPQAGKKLVKQGEFNQYKKDEAWGKIRRAYLASISWADYNIGRVLDALEASDYADNTVIVIWSDHGYHLGEKNTFKKFTLWEEATRVPFIIYDGRIKNQPQGRNYVEPVSLINVYKTIAEYTGVEVPEYVDGESLIPIIKDQTEQLTIPTITSWGRGNYAVRTKTHRYIRYYNGGEELYDHTADPNEWNNLAKDENQAELIKELKSHLPKNEHPMISDFVSPWSVEGADKAKYRGKNKK</sequence>
<dbReference type="EMBL" id="JAVRHV010000001">
    <property type="protein sequence ID" value="MDT0551843.1"/>
    <property type="molecule type" value="Genomic_DNA"/>
</dbReference>
<evidence type="ECO:0000256" key="3">
    <source>
        <dbReference type="ARBA" id="ARBA00022723"/>
    </source>
</evidence>
<accession>A0ABU2Y0Z3</accession>
<comment type="similarity">
    <text evidence="2">Belongs to the sulfatase family.</text>
</comment>